<keyword evidence="12" id="KW-1185">Reference proteome</keyword>
<evidence type="ECO:0000256" key="9">
    <source>
        <dbReference type="ARBA" id="ARBA00023303"/>
    </source>
</evidence>
<keyword evidence="5" id="KW-0406">Ion transport</keyword>
<keyword evidence="3 10" id="KW-0812">Transmembrane</keyword>
<dbReference type="AlphaFoldDB" id="A0A316ATN9"/>
<dbReference type="InterPro" id="IPR001807">
    <property type="entry name" value="ClC"/>
</dbReference>
<evidence type="ECO:0000313" key="11">
    <source>
        <dbReference type="EMBL" id="PWJ53547.1"/>
    </source>
</evidence>
<evidence type="ECO:0000256" key="7">
    <source>
        <dbReference type="ARBA" id="ARBA00023173"/>
    </source>
</evidence>
<feature type="transmembrane region" description="Helical" evidence="10">
    <location>
        <begin position="19"/>
        <end position="40"/>
    </location>
</feature>
<evidence type="ECO:0000256" key="4">
    <source>
        <dbReference type="ARBA" id="ARBA00022989"/>
    </source>
</evidence>
<dbReference type="SUPFAM" id="SSF81340">
    <property type="entry name" value="Clc chloride channel"/>
    <property type="match status" value="1"/>
</dbReference>
<evidence type="ECO:0000256" key="2">
    <source>
        <dbReference type="ARBA" id="ARBA00022448"/>
    </source>
</evidence>
<keyword evidence="2" id="KW-0813">Transport</keyword>
<dbReference type="InterPro" id="IPR050368">
    <property type="entry name" value="ClC-type_chloride_channel"/>
</dbReference>
<accession>A0A316ATN9</accession>
<comment type="subcellular location">
    <subcellularLocation>
        <location evidence="1">Membrane</location>
        <topology evidence="1">Multi-pass membrane protein</topology>
    </subcellularLocation>
</comment>
<feature type="transmembrane region" description="Helical" evidence="10">
    <location>
        <begin position="232"/>
        <end position="254"/>
    </location>
</feature>
<proteinExistence type="predicted"/>
<keyword evidence="9" id="KW-0407">Ion channel</keyword>
<evidence type="ECO:0000256" key="5">
    <source>
        <dbReference type="ARBA" id="ARBA00023065"/>
    </source>
</evidence>
<dbReference type="PANTHER" id="PTHR43427:SF6">
    <property type="entry name" value="CHLORIDE CHANNEL PROTEIN CLC-E"/>
    <property type="match status" value="1"/>
</dbReference>
<dbReference type="Gene3D" id="1.10.3080.10">
    <property type="entry name" value="Clc chloride channel"/>
    <property type="match status" value="1"/>
</dbReference>
<comment type="caution">
    <text evidence="11">The sequence shown here is derived from an EMBL/GenBank/DDBJ whole genome shotgun (WGS) entry which is preliminary data.</text>
</comment>
<reference evidence="11 12" key="1">
    <citation type="submission" date="2018-03" db="EMBL/GenBank/DDBJ databases">
        <title>Genomic Encyclopedia of Archaeal and Bacterial Type Strains, Phase II (KMG-II): from individual species to whole genera.</title>
        <authorList>
            <person name="Goeker M."/>
        </authorList>
    </citation>
    <scope>NUCLEOTIDE SEQUENCE [LARGE SCALE GENOMIC DNA]</scope>
    <source>
        <strain evidence="11 12">DSM 44889</strain>
    </source>
</reference>
<dbReference type="GO" id="GO:0005254">
    <property type="term" value="F:chloride channel activity"/>
    <property type="evidence" value="ECO:0007669"/>
    <property type="project" value="UniProtKB-KW"/>
</dbReference>
<feature type="transmembrane region" description="Helical" evidence="10">
    <location>
        <begin position="266"/>
        <end position="287"/>
    </location>
</feature>
<dbReference type="RefSeq" id="WP_109774559.1">
    <property type="nucleotide sequence ID" value="NZ_QGDQ01000012.1"/>
</dbReference>
<feature type="transmembrane region" description="Helical" evidence="10">
    <location>
        <begin position="358"/>
        <end position="376"/>
    </location>
</feature>
<evidence type="ECO:0000256" key="3">
    <source>
        <dbReference type="ARBA" id="ARBA00022692"/>
    </source>
</evidence>
<dbReference type="Pfam" id="PF00654">
    <property type="entry name" value="Voltage_CLC"/>
    <property type="match status" value="1"/>
</dbReference>
<feature type="transmembrane region" description="Helical" evidence="10">
    <location>
        <begin position="332"/>
        <end position="352"/>
    </location>
</feature>
<dbReference type="GO" id="GO:0034707">
    <property type="term" value="C:chloride channel complex"/>
    <property type="evidence" value="ECO:0007669"/>
    <property type="project" value="UniProtKB-KW"/>
</dbReference>
<evidence type="ECO:0000256" key="6">
    <source>
        <dbReference type="ARBA" id="ARBA00023136"/>
    </source>
</evidence>
<dbReference type="PANTHER" id="PTHR43427">
    <property type="entry name" value="CHLORIDE CHANNEL PROTEIN CLC-E"/>
    <property type="match status" value="1"/>
</dbReference>
<keyword evidence="4 10" id="KW-1133">Transmembrane helix</keyword>
<name>A0A316ATN9_9ACTN</name>
<feature type="transmembrane region" description="Helical" evidence="10">
    <location>
        <begin position="187"/>
        <end position="212"/>
    </location>
</feature>
<feature type="transmembrane region" description="Helical" evidence="10">
    <location>
        <begin position="299"/>
        <end position="320"/>
    </location>
</feature>
<evidence type="ECO:0000256" key="8">
    <source>
        <dbReference type="ARBA" id="ARBA00023214"/>
    </source>
</evidence>
<dbReference type="OrthoDB" id="3261015at2"/>
<organism evidence="11 12">
    <name type="scientific">Quadrisphaera granulorum</name>
    <dbReference type="NCBI Taxonomy" id="317664"/>
    <lineage>
        <taxon>Bacteria</taxon>
        <taxon>Bacillati</taxon>
        <taxon>Actinomycetota</taxon>
        <taxon>Actinomycetes</taxon>
        <taxon>Kineosporiales</taxon>
        <taxon>Kineosporiaceae</taxon>
        <taxon>Quadrisphaera</taxon>
    </lineage>
</organism>
<dbReference type="PRINTS" id="PR00762">
    <property type="entry name" value="CLCHANNEL"/>
</dbReference>
<gene>
    <name evidence="11" type="ORF">BXY45_112121</name>
</gene>
<evidence type="ECO:0000313" key="12">
    <source>
        <dbReference type="Proteomes" id="UP000245469"/>
    </source>
</evidence>
<sequence length="424" mass="41838">MITVGAVWLGGRVPLPLRWAAAVAATGVVAGLAGAALMGVLRLVQHLAYGLFDHGFGAAVVAADPARRVAAMAAGGLAVGLGWWALQRWTSPVREAEDVVGGPLGGRMRLRSTAADAVLQVVAVGAGASLGREGAPRQVGAAAGGWLAARCGLEAQAQRVLLACGAGAGLAAVYDVPLGGALFTLEVLLTTLAPVAVLSAVATSVIAAMVAWPFVGMGHVFTVSHLTSPTASLVVAAVVVGPLAAGVGLAFRALAGWARRLAPRGWRLPVATTLAFAVVGLVAVPLPQVLGNGRAPAELAFVGQLGLVTAVLLLVARPLATALCLGSGARGGLLTPAVALGALLGLLGAAAWSQLWPGAPASALAVVGAAAVLSVTQRAPLTATVLLLEFTGSATTLLVPVLAAVTTATATARLVGSRPSPTPP</sequence>
<evidence type="ECO:0000256" key="1">
    <source>
        <dbReference type="ARBA" id="ARBA00004141"/>
    </source>
</evidence>
<feature type="transmembrane region" description="Helical" evidence="10">
    <location>
        <begin position="69"/>
        <end position="86"/>
    </location>
</feature>
<dbReference type="Proteomes" id="UP000245469">
    <property type="component" value="Unassembled WGS sequence"/>
</dbReference>
<keyword evidence="8" id="KW-0868">Chloride</keyword>
<protein>
    <submittedName>
        <fullName evidence="11">H+/Cl-antiporter ClcA</fullName>
    </submittedName>
</protein>
<dbReference type="InterPro" id="IPR014743">
    <property type="entry name" value="Cl-channel_core"/>
</dbReference>
<dbReference type="EMBL" id="QGDQ01000012">
    <property type="protein sequence ID" value="PWJ53547.1"/>
    <property type="molecule type" value="Genomic_DNA"/>
</dbReference>
<keyword evidence="6 10" id="KW-0472">Membrane</keyword>
<evidence type="ECO:0000256" key="10">
    <source>
        <dbReference type="SAM" id="Phobius"/>
    </source>
</evidence>
<keyword evidence="7" id="KW-0869">Chloride channel</keyword>